<accession>A0ACD1IDW3</accession>
<evidence type="ECO:0000313" key="1">
    <source>
        <dbReference type="EMBL" id="RAK88206.1"/>
    </source>
</evidence>
<reference evidence="1" key="1">
    <citation type="submission" date="2018-02" db="EMBL/GenBank/DDBJ databases">
        <title>The genomes of Aspergillus section Nigri reveals drivers in fungal speciation.</title>
        <authorList>
            <consortium name="DOE Joint Genome Institute"/>
            <person name="Vesth T.C."/>
            <person name="Nybo J."/>
            <person name="Theobald S."/>
            <person name="Brandl J."/>
            <person name="Frisvad J.C."/>
            <person name="Nielsen K.F."/>
            <person name="Lyhne E.K."/>
            <person name="Kogle M.E."/>
            <person name="Kuo A."/>
            <person name="Riley R."/>
            <person name="Clum A."/>
            <person name="Nolan M."/>
            <person name="Lipzen A."/>
            <person name="Salamov A."/>
            <person name="Henrissat B."/>
            <person name="Wiebenga A."/>
            <person name="De vries R.P."/>
            <person name="Grigoriev I.V."/>
            <person name="Mortensen U.H."/>
            <person name="Andersen M.R."/>
            <person name="Baker S.E."/>
        </authorList>
    </citation>
    <scope>NUCLEOTIDE SEQUENCE</scope>
    <source>
        <strain evidence="1">CBS 115574</strain>
    </source>
</reference>
<proteinExistence type="predicted"/>
<organism evidence="1 2">
    <name type="scientific">Aspergillus costaricaensis CBS 115574</name>
    <dbReference type="NCBI Taxonomy" id="1448317"/>
    <lineage>
        <taxon>Eukaryota</taxon>
        <taxon>Fungi</taxon>
        <taxon>Dikarya</taxon>
        <taxon>Ascomycota</taxon>
        <taxon>Pezizomycotina</taxon>
        <taxon>Eurotiomycetes</taxon>
        <taxon>Eurotiomycetidae</taxon>
        <taxon>Eurotiales</taxon>
        <taxon>Aspergillaceae</taxon>
        <taxon>Aspergillus</taxon>
        <taxon>Aspergillus subgen. Circumdati</taxon>
    </lineage>
</organism>
<protein>
    <submittedName>
        <fullName evidence="1">Polyketide synthase</fullName>
    </submittedName>
</protein>
<dbReference type="EMBL" id="KZ824551">
    <property type="protein sequence ID" value="RAK88206.1"/>
    <property type="molecule type" value="Genomic_DNA"/>
</dbReference>
<keyword evidence="2" id="KW-1185">Reference proteome</keyword>
<name>A0ACD1IDW3_9EURO</name>
<gene>
    <name evidence="1" type="ORF">BO79DRAFT_287737</name>
</gene>
<evidence type="ECO:0000313" key="2">
    <source>
        <dbReference type="Proteomes" id="UP000249748"/>
    </source>
</evidence>
<dbReference type="Proteomes" id="UP000249748">
    <property type="component" value="Unassembled WGS sequence"/>
</dbReference>
<sequence length="2639" mass="289110">MQDIAIVGFSIKFPGDGDTPEGFWSMLAEKQCVMEKWPAERFNLEAFASRSSKGFVRGAHFMKEDCGLFDAPFFGISGTEACAMDPQARLLLETAYRALENAGIPMEDVKATKTAVINGCMADDYRHIIAHDPDVIPKYTAVGSTACMLANRLSWFFDLRGPSVNLDSACSSSLMALDLACQSLRNGDSNMALVTGSNILIGIEPILSLMNMSFNSPDGRCFSFDTRANGYGRGEGVGVLVVKRLEDAVRDGDIIRAVVRSTGSNQDGHTPGLTQPSKDSQARLILDTYQKAKLDRLETRFFEAHGTGTAIGDPIEAEAIGSVFRAFRSPVDPLYIGAVKSNIGHLEGGSGIAGIVKTILVLEKGLIPPNANFEQLNPSIDAEFLNLRVPTELIPWPTKGLRRASVASFGFGGSNSHAILDDAYHYLLERGLLSSASHCTVMHPTHGGINEKRLCRPAVDAKGLEVSPASPSSERKAAETLSSQLLIFSTSDEAGIQRLANAYAQYFTSLPSFRRDHDEEYSFVKELATVLAQKRSKLNWRSFAVADGSLGFLRDQLPSAISKPVRVSESRLLGLGFIFTGQGAQYRQMGVDLLKYPIYRLTMDQCQEAYSSLGSEWSIYDALLNPHNTLDINDPKYAQPLTTALQIALVELLASFGLTPRMVIGHSSGEIAAAYAIGALSLNSACKVSYFRGIFASRLRNEAKIATRSAGAMLAVDLSVSDVEPYLDRVRSELNIDDIHVACINSPKNVTISGDTVAIDHFRSILDSETTPTIVSHALRTGVAYHSPQMRQVEAEYEHALADLRSQPDVHGPGSAGITMVSSVTGMEIANTAILSTAKYWVENMVSPVQFSAAMVYALSQSLVRKGRQQRPKRLGAVTRTVVVSDWIEIGPHSALKRPFRENLDWVEKKTQSPVVRYSSVLERHSPATQSLQTMAGKLFSLGYHLNFGEINQTHKRTGWGFEGVITNLPEYPFNHTKRYWFEPEATKNIRLRPHKKHELVGAPFPDSTPLESRWRKMFDATETPWLLDHAVNGKAIYPATGMIVMAIEGAQQLAEKGRIISGYFLHDSVFLNPIIIRPGGDKTVTHLHMRPSRQTQEQLSHAYDFQIYTEVGGRWQTNCRGQISIQYEGKSTGATAAEQQQQQQVTRADTVALQLKQEEAFYKEQWETARRECHMHVPTSKIYKSFQGNGLHYGPSFQVMDDLQWGGSNISIGTIKPFEWKAEQSENAPEPHMVHPSTLDGLGQLGWVALTQGGEKLVTTGLVSTRVREAWISGAGASAEHIDTLHAVAHSRFKGLRGTDTSVYAIDNGGKLRLWISGMETTSMSSNNALLGEAHRRDLCFSIDWKPDLTLMDREQLREYCGQGPFHGDINGAGVRTTDGFDCEGETDYLLVQYTRRTVERYADHQAKSDLPVHLQRYVEWLERTLATMTYDTLQDPPDIKTLEDRVLNQTSAGHLYVTFGKMLESILDGAVEAAPILHGQQGTPNHAAVQHRQLLCDKILEDKALHRYIDLLAHKHPQMRLLEVNASTGSLAAPLINALTHRGSDGTETQRFSLYDYTDRSDACLQEVPERLAALGRKVSYRVLDIDQDPAAQGFELASYDVVVSAWVSGHVRGLTSFVNNARKLLKPGGTLLILDMVREDSLRSGFVFGTLPEWWEDTCSVQGWDSLLASNGFSGVEISFSQDLGSSLIATKVTSTIARDYSPPKRTVFIIDPQSHLQAQVVSLLSDMCLSVGNTIEACSLGDIDTLATFTDATLVVMLPEIEQPFLVDLNETTYGALHSLLNKAQEVVWVTAGIEQSPNAPRRHIVDGLARVLCTENDRLSFITAHLDDHVANPAVWAKHIYQIMSMRLAPNATKASELDYREQDGVLHIGRVAESEELNDALFEQTQAPPKLRPFKQCLPLTCTIANPGSVESKAMLFVEDTGAIERPLGDEEVEIEVKAVGVNFRDIFVLLGRLPDGDSIGTECSGIVTRVGAAGTSDLKPGDRVCAVLPDCFRTLVRCHYQFVSKIPDTLSFAAGAAIPLGGVTAYHSLVQIARLRKGETVLIHSGAGGTGQMAIKVAQSLGAKIFATVGSDDKRDLLERLYGIPKEHIFYSRDTSFQRHVMRLTGGRGVDVVVNSLSGDGLIASWECVAPYGRFVELGKSDVQSNSKLPMRNFGRNVSFSVVAIDQMHYDRPYIIQESLGPVVEMVTDGTLQPAWPLQEFTLSSAEEAFRLMQSGKNVGKLVINMTPTDLVQTSIRHVPAYSFPPEATYLIAGGLGGLGRSAARWMASMGAKNLILLSRSGPKAAAAQELIRELTDQGVRVRAPRCDLTSSEALTRALNGCRDLPGIRGCIQGTMVLQDTIFERLTFNQWDATLQAKVKSTENLHAQLPADLDFFVLLSSLSGVIGHISQANYAAGNTFQDAFAAYRRSLGQRAVALDLGWMRDIGVAAEQEHLAMRVDAAPSMAGISEAEFLALLERCCDPAAETVTTTIGSKPQVLVGVVTPAQLRAHGHETPTWLTERSMFQTLRQESSGPGEAESAENSLITPGGETSPSYWHRTFARAESSSAAVTVVIEGLTQKLARSLSLTSPSEIDQQRSLALQGVDSLLAVEMRQWISRAFAAEVSALDITSAPNLEELAGMVVAYSEVKFD</sequence>